<dbReference type="EMBL" id="SHKR01000013">
    <property type="protein sequence ID" value="RZU13459.1"/>
    <property type="molecule type" value="Genomic_DNA"/>
</dbReference>
<dbReference type="InterPro" id="IPR056085">
    <property type="entry name" value="DUF7668"/>
</dbReference>
<keyword evidence="3" id="KW-1185">Reference proteome</keyword>
<proteinExistence type="predicted"/>
<evidence type="ECO:0000313" key="2">
    <source>
        <dbReference type="EMBL" id="RZU13459.1"/>
    </source>
</evidence>
<name>A0A4Q7WV36_9ACTN</name>
<dbReference type="AlphaFoldDB" id="A0A4Q7WV36"/>
<evidence type="ECO:0000259" key="1">
    <source>
        <dbReference type="Pfam" id="PF24705"/>
    </source>
</evidence>
<gene>
    <name evidence="2" type="ORF">EV645_4301</name>
</gene>
<comment type="caution">
    <text evidence="2">The sequence shown here is derived from an EMBL/GenBank/DDBJ whole genome shotgun (WGS) entry which is preliminary data.</text>
</comment>
<dbReference type="Pfam" id="PF24705">
    <property type="entry name" value="DUF7668"/>
    <property type="match status" value="1"/>
</dbReference>
<feature type="domain" description="DUF7668" evidence="1">
    <location>
        <begin position="28"/>
        <end position="128"/>
    </location>
</feature>
<reference evidence="2 3" key="1">
    <citation type="journal article" date="2015" name="Stand. Genomic Sci.">
        <title>Genomic Encyclopedia of Bacterial and Archaeal Type Strains, Phase III: the genomes of soil and plant-associated and newly described type strains.</title>
        <authorList>
            <person name="Whitman W.B."/>
            <person name="Woyke T."/>
            <person name="Klenk H.P."/>
            <person name="Zhou Y."/>
            <person name="Lilburn T.G."/>
            <person name="Beck B.J."/>
            <person name="De Vos P."/>
            <person name="Vandamme P."/>
            <person name="Eisen J.A."/>
            <person name="Garrity G."/>
            <person name="Hugenholtz P."/>
            <person name="Kyrpides N.C."/>
        </authorList>
    </citation>
    <scope>NUCLEOTIDE SEQUENCE [LARGE SCALE GENOMIC DNA]</scope>
    <source>
        <strain evidence="2 3">VKM Ac-2540</strain>
    </source>
</reference>
<protein>
    <recommendedName>
        <fullName evidence="1">DUF7668 domain-containing protein</fullName>
    </recommendedName>
</protein>
<organism evidence="2 3">
    <name type="scientific">Kribbella rubisoli</name>
    <dbReference type="NCBI Taxonomy" id="3075929"/>
    <lineage>
        <taxon>Bacteria</taxon>
        <taxon>Bacillati</taxon>
        <taxon>Actinomycetota</taxon>
        <taxon>Actinomycetes</taxon>
        <taxon>Propionibacteriales</taxon>
        <taxon>Kribbellaceae</taxon>
        <taxon>Kribbella</taxon>
    </lineage>
</organism>
<evidence type="ECO:0000313" key="3">
    <source>
        <dbReference type="Proteomes" id="UP000292027"/>
    </source>
</evidence>
<accession>A0A4Q7WV36</accession>
<sequence length="128" mass="14183">MAAEVTPLMDEVQTPVPHVWRDTLGAIVDSLIRGDARIGEGLESVDPISEDVSNQCRETVADYGSATLIRLPEATWATSVAMWQGDRWDCLVDLWTAEQGRSDLVLEVAVSEDDGTAFRFRPYLVYVP</sequence>
<dbReference type="Proteomes" id="UP000292027">
    <property type="component" value="Unassembled WGS sequence"/>
</dbReference>